<dbReference type="Gene3D" id="3.40.190.10">
    <property type="entry name" value="Periplasmic binding protein-like II"/>
    <property type="match status" value="1"/>
</dbReference>
<dbReference type="RefSeq" id="WP_344900251.1">
    <property type="nucleotide sequence ID" value="NZ_BAAAWD010000015.1"/>
</dbReference>
<keyword evidence="3" id="KW-1185">Reference proteome</keyword>
<accession>A0ABN3Y8F1</accession>
<comment type="caution">
    <text evidence="2">The sequence shown here is derived from an EMBL/GenBank/DDBJ whole genome shotgun (WGS) entry which is preliminary data.</text>
</comment>
<comment type="similarity">
    <text evidence="1">Belongs to the UPF0065 (bug) family.</text>
</comment>
<dbReference type="PANTHER" id="PTHR42928:SF3">
    <property type="entry name" value="UPF0065 PROTEIN YFLP"/>
    <property type="match status" value="1"/>
</dbReference>
<dbReference type="Proteomes" id="UP001499930">
    <property type="component" value="Unassembled WGS sequence"/>
</dbReference>
<reference evidence="2 3" key="1">
    <citation type="journal article" date="2019" name="Int. J. Syst. Evol. Microbiol.">
        <title>The Global Catalogue of Microorganisms (GCM) 10K type strain sequencing project: providing services to taxonomists for standard genome sequencing and annotation.</title>
        <authorList>
            <consortium name="The Broad Institute Genomics Platform"/>
            <consortium name="The Broad Institute Genome Sequencing Center for Infectious Disease"/>
            <person name="Wu L."/>
            <person name="Ma J."/>
        </authorList>
    </citation>
    <scope>NUCLEOTIDE SEQUENCE [LARGE SCALE GENOMIC DNA]</scope>
    <source>
        <strain evidence="2 3">JCM 3106</strain>
    </source>
</reference>
<protein>
    <submittedName>
        <fullName evidence="2">Tripartite tricarboxylate transporter substrate-binding protein</fullName>
    </submittedName>
</protein>
<gene>
    <name evidence="2" type="ORF">GCM10017559_54530</name>
</gene>
<evidence type="ECO:0000313" key="2">
    <source>
        <dbReference type="EMBL" id="GAA3022539.1"/>
    </source>
</evidence>
<dbReference type="PANTHER" id="PTHR42928">
    <property type="entry name" value="TRICARBOXYLATE-BINDING PROTEIN"/>
    <property type="match status" value="1"/>
</dbReference>
<dbReference type="EMBL" id="BAAAWD010000015">
    <property type="protein sequence ID" value="GAA3022539.1"/>
    <property type="molecule type" value="Genomic_DNA"/>
</dbReference>
<dbReference type="PROSITE" id="PS51257">
    <property type="entry name" value="PROKAR_LIPOPROTEIN"/>
    <property type="match status" value="1"/>
</dbReference>
<evidence type="ECO:0000313" key="3">
    <source>
        <dbReference type="Proteomes" id="UP001499930"/>
    </source>
</evidence>
<dbReference type="Gene3D" id="3.40.190.150">
    <property type="entry name" value="Bordetella uptake gene, domain 1"/>
    <property type="match status" value="1"/>
</dbReference>
<dbReference type="InterPro" id="IPR042100">
    <property type="entry name" value="Bug_dom1"/>
</dbReference>
<proteinExistence type="inferred from homology"/>
<sequence length="355" mass="36966">MRRRGFFALAAGAALLAGCGAEDEPAGPLVDRLFLLEPAADGHGWDGIARRMASVMVRSGLVRTVMAADRPGPLGSVSRDAFVVPGASGVPGLAGVPGVRGVSFAREGRLLVAAMPMLAAAEIANTTAVVRATTPLARLAGDWTALVVPAGSRLRAFEDLAAALRHDPAGLTIGGRLEGGSDHVLYGMIGKCLGVDTRLLEYAGYLAARDAVEALQVGRVAALLGSARALLPGISAGRLRPLAVSSGGRIEGIDAPTLMELDVRLEYSDWCGLLGPGDMSPADRDAAVVLCERLDATPHWRALCAANGWSRVFLGGDDFRRWLSTETGRTRGVLHELGLATSSDTTCWGGCVRRP</sequence>
<name>A0ABN3Y8F1_9ACTN</name>
<evidence type="ECO:0000256" key="1">
    <source>
        <dbReference type="ARBA" id="ARBA00006987"/>
    </source>
</evidence>
<dbReference type="SUPFAM" id="SSF53850">
    <property type="entry name" value="Periplasmic binding protein-like II"/>
    <property type="match status" value="1"/>
</dbReference>
<dbReference type="InterPro" id="IPR005064">
    <property type="entry name" value="BUG"/>
</dbReference>
<organism evidence="2 3">
    <name type="scientific">Streptosporangium longisporum</name>
    <dbReference type="NCBI Taxonomy" id="46187"/>
    <lineage>
        <taxon>Bacteria</taxon>
        <taxon>Bacillati</taxon>
        <taxon>Actinomycetota</taxon>
        <taxon>Actinomycetes</taxon>
        <taxon>Streptosporangiales</taxon>
        <taxon>Streptosporangiaceae</taxon>
        <taxon>Streptosporangium</taxon>
    </lineage>
</organism>
<dbReference type="Pfam" id="PF03401">
    <property type="entry name" value="TctC"/>
    <property type="match status" value="1"/>
</dbReference>